<protein>
    <submittedName>
        <fullName evidence="2">Uncharacterized protein</fullName>
    </submittedName>
</protein>
<feature type="compositionally biased region" description="Basic and acidic residues" evidence="1">
    <location>
        <begin position="222"/>
        <end position="234"/>
    </location>
</feature>
<evidence type="ECO:0000256" key="1">
    <source>
        <dbReference type="SAM" id="MobiDB-lite"/>
    </source>
</evidence>
<gene>
    <name evidence="2" type="ORF">INT45_008146</name>
</gene>
<accession>A0A8H7RVL3</accession>
<organism evidence="2 3">
    <name type="scientific">Circinella minor</name>
    <dbReference type="NCBI Taxonomy" id="1195481"/>
    <lineage>
        <taxon>Eukaryota</taxon>
        <taxon>Fungi</taxon>
        <taxon>Fungi incertae sedis</taxon>
        <taxon>Mucoromycota</taxon>
        <taxon>Mucoromycotina</taxon>
        <taxon>Mucoromycetes</taxon>
        <taxon>Mucorales</taxon>
        <taxon>Lichtheimiaceae</taxon>
        <taxon>Circinella</taxon>
    </lineage>
</organism>
<evidence type="ECO:0000313" key="2">
    <source>
        <dbReference type="EMBL" id="KAG2217849.1"/>
    </source>
</evidence>
<dbReference type="Proteomes" id="UP000646827">
    <property type="component" value="Unassembled WGS sequence"/>
</dbReference>
<name>A0A8H7RVL3_9FUNG</name>
<sequence length="234" mass="25381">MPIRSLNDELDAIANGTFDYGIVPGSATVFIRDKIRNMGRFDLTLLEGVLVVIDVSPSQGFMVTSCSALSSAGLSVSTARTVQSHMNAPFDNLESLLLSISPVFCQRFQQLFISKCTTASTKPSTSTTTTLSAPSTPASTAYTSSTTNSVCGASVIEGGGVSTNTDEDQRQQQKKQHDDDFLIDQLLRKGQETSNDNKNTIDTTMITNRENNKNGDNMTTKSPKDDINEWIHQP</sequence>
<feature type="compositionally biased region" description="Basic and acidic residues" evidence="1">
    <location>
        <begin position="167"/>
        <end position="191"/>
    </location>
</feature>
<comment type="caution">
    <text evidence="2">The sequence shown here is derived from an EMBL/GenBank/DDBJ whole genome shotgun (WGS) entry which is preliminary data.</text>
</comment>
<feature type="region of interest" description="Disordered" evidence="1">
    <location>
        <begin position="119"/>
        <end position="234"/>
    </location>
</feature>
<reference evidence="2 3" key="1">
    <citation type="submission" date="2020-12" db="EMBL/GenBank/DDBJ databases">
        <title>Metabolic potential, ecology and presence of endohyphal bacteria is reflected in genomic diversity of Mucoromycotina.</title>
        <authorList>
            <person name="Muszewska A."/>
            <person name="Okrasinska A."/>
            <person name="Steczkiewicz K."/>
            <person name="Drgas O."/>
            <person name="Orlowska M."/>
            <person name="Perlinska-Lenart U."/>
            <person name="Aleksandrzak-Piekarczyk T."/>
            <person name="Szatraj K."/>
            <person name="Zielenkiewicz U."/>
            <person name="Pilsyk S."/>
            <person name="Malc E."/>
            <person name="Mieczkowski P."/>
            <person name="Kruszewska J.S."/>
            <person name="Biernat P."/>
            <person name="Pawlowska J."/>
        </authorList>
    </citation>
    <scope>NUCLEOTIDE SEQUENCE [LARGE SCALE GENOMIC DNA]</scope>
    <source>
        <strain evidence="2 3">CBS 142.35</strain>
    </source>
</reference>
<dbReference type="SUPFAM" id="SSF103107">
    <property type="entry name" value="Hypothetical protein c14orf129, hspc210"/>
    <property type="match status" value="1"/>
</dbReference>
<dbReference type="OrthoDB" id="5804279at2759"/>
<feature type="compositionally biased region" description="Polar residues" evidence="1">
    <location>
        <begin position="192"/>
        <end position="221"/>
    </location>
</feature>
<proteinExistence type="predicted"/>
<evidence type="ECO:0000313" key="3">
    <source>
        <dbReference type="Proteomes" id="UP000646827"/>
    </source>
</evidence>
<keyword evidence="3" id="KW-1185">Reference proteome</keyword>
<dbReference type="EMBL" id="JAEPRB010000268">
    <property type="protein sequence ID" value="KAG2217849.1"/>
    <property type="molecule type" value="Genomic_DNA"/>
</dbReference>
<feature type="compositionally biased region" description="Low complexity" evidence="1">
    <location>
        <begin position="119"/>
        <end position="149"/>
    </location>
</feature>
<dbReference type="InterPro" id="IPR023231">
    <property type="entry name" value="GSKIP_dom_sf"/>
</dbReference>
<dbReference type="AlphaFoldDB" id="A0A8H7RVL3"/>
<dbReference type="Gene3D" id="3.30.2280.10">
    <property type="entry name" value="Hypothetical protein (hspc210)"/>
    <property type="match status" value="1"/>
</dbReference>